<organism evidence="2 3">
    <name type="scientific">Variovorax paradoxus</name>
    <dbReference type="NCBI Taxonomy" id="34073"/>
    <lineage>
        <taxon>Bacteria</taxon>
        <taxon>Pseudomonadati</taxon>
        <taxon>Pseudomonadota</taxon>
        <taxon>Betaproteobacteria</taxon>
        <taxon>Burkholderiales</taxon>
        <taxon>Comamonadaceae</taxon>
        <taxon>Variovorax</taxon>
    </lineage>
</organism>
<reference evidence="2 3" key="1">
    <citation type="submission" date="2019-10" db="EMBL/GenBank/DDBJ databases">
        <title>Complete genome sequence of Variovorax paradoxus 5C-2.</title>
        <authorList>
            <person name="Gogoleva N.E."/>
            <person name="Balkin A.S."/>
        </authorList>
    </citation>
    <scope>NUCLEOTIDE SEQUENCE [LARGE SCALE GENOMIC DNA]</scope>
    <source>
        <strain evidence="2 3">5C-2</strain>
    </source>
</reference>
<name>A0A5Q0M682_VARPD</name>
<dbReference type="EMBL" id="CP045644">
    <property type="protein sequence ID" value="QFZ85033.1"/>
    <property type="molecule type" value="Genomic_DNA"/>
</dbReference>
<gene>
    <name evidence="2" type="ORF">GFK26_20840</name>
</gene>
<feature type="domain" description="T6SS Transcription factor RovC-like DNA binding" evidence="1">
    <location>
        <begin position="62"/>
        <end position="162"/>
    </location>
</feature>
<proteinExistence type="predicted"/>
<dbReference type="AlphaFoldDB" id="A0A5Q0M682"/>
<dbReference type="Pfam" id="PF10074">
    <property type="entry name" value="RovC_DNA-bd"/>
    <property type="match status" value="1"/>
</dbReference>
<sequence length="179" mass="19038">MRASRAHGASTRPTFDLWRVPGRKRLALGGSGFTLLTEVSAQRLRMSLADDLSDGAAYTCAVPLGPGLRGQLDAFNAQAQALQGHAPAEDSTRAVTRAALLHLRALQALDGAQAGASHRDIAQGLFGLDAVVRWHADGELRAAVRHLLRRAETYMGGGYLSLAGIRRTAAEHPGDEPVR</sequence>
<evidence type="ECO:0000259" key="1">
    <source>
        <dbReference type="Pfam" id="PF10074"/>
    </source>
</evidence>
<evidence type="ECO:0000313" key="3">
    <source>
        <dbReference type="Proteomes" id="UP000326780"/>
    </source>
</evidence>
<dbReference type="InterPro" id="IPR018754">
    <property type="entry name" value="RovC-like_DNA-bd"/>
</dbReference>
<protein>
    <submittedName>
        <fullName evidence="2">DUF2285 domain-containing protein</fullName>
    </submittedName>
</protein>
<dbReference type="Proteomes" id="UP000326780">
    <property type="component" value="Chromosome"/>
</dbReference>
<accession>A0A5Q0M682</accession>
<dbReference type="RefSeq" id="WP_153283649.1">
    <property type="nucleotide sequence ID" value="NZ_CP045644.1"/>
</dbReference>
<evidence type="ECO:0000313" key="2">
    <source>
        <dbReference type="EMBL" id="QFZ85033.1"/>
    </source>
</evidence>